<protein>
    <submittedName>
        <fullName evidence="3">Ferrous iron transport protein A</fullName>
    </submittedName>
</protein>
<evidence type="ECO:0000313" key="4">
    <source>
        <dbReference type="Proteomes" id="UP000198535"/>
    </source>
</evidence>
<dbReference type="InterPro" id="IPR008988">
    <property type="entry name" value="Transcriptional_repressor_C"/>
</dbReference>
<accession>A0A1I4QZJ4</accession>
<evidence type="ECO:0000259" key="2">
    <source>
        <dbReference type="SMART" id="SM00899"/>
    </source>
</evidence>
<name>A0A1I4QZJ4_9EURY</name>
<sequence length="93" mass="10457">MLGIPTKLKRTKGNNMNEKTLDLIEPELSVKVLKVTGQKSSRKRILDMGLTPGTRVDVIRRAPLGDPVEFKLKGYNLSLRKREAETVLVEVVE</sequence>
<dbReference type="PANTHER" id="PTHR42954">
    <property type="entry name" value="FE(2+) TRANSPORT PROTEIN A"/>
    <property type="match status" value="1"/>
</dbReference>
<dbReference type="Gene3D" id="2.30.30.90">
    <property type="match status" value="1"/>
</dbReference>
<proteinExistence type="predicted"/>
<dbReference type="InterPro" id="IPR038157">
    <property type="entry name" value="FeoA_core_dom"/>
</dbReference>
<evidence type="ECO:0000313" key="3">
    <source>
        <dbReference type="EMBL" id="SFM45255.1"/>
    </source>
</evidence>
<dbReference type="STRING" id="487685.SAMN04488696_1274"/>
<dbReference type="InterPro" id="IPR007167">
    <property type="entry name" value="Fe-transptr_FeoA-like"/>
</dbReference>
<dbReference type="InterPro" id="IPR052713">
    <property type="entry name" value="FeoA"/>
</dbReference>
<gene>
    <name evidence="3" type="ORF">SAMN04488696_1274</name>
</gene>
<evidence type="ECO:0000256" key="1">
    <source>
        <dbReference type="ARBA" id="ARBA00023004"/>
    </source>
</evidence>
<dbReference type="Pfam" id="PF04023">
    <property type="entry name" value="FeoA"/>
    <property type="match status" value="1"/>
</dbReference>
<reference evidence="4" key="1">
    <citation type="submission" date="2016-10" db="EMBL/GenBank/DDBJ databases">
        <authorList>
            <person name="Varghese N."/>
            <person name="Submissions S."/>
        </authorList>
    </citation>
    <scope>NUCLEOTIDE SEQUENCE [LARGE SCALE GENOMIC DNA]</scope>
    <source>
        <strain evidence="4">Mob M</strain>
    </source>
</reference>
<dbReference type="GO" id="GO:0046914">
    <property type="term" value="F:transition metal ion binding"/>
    <property type="evidence" value="ECO:0007669"/>
    <property type="project" value="InterPro"/>
</dbReference>
<dbReference type="Proteomes" id="UP000198535">
    <property type="component" value="Unassembled WGS sequence"/>
</dbReference>
<dbReference type="SMART" id="SM00899">
    <property type="entry name" value="FeoA"/>
    <property type="match status" value="1"/>
</dbReference>
<dbReference type="PANTHER" id="PTHR42954:SF2">
    <property type="entry name" value="FE(2+) TRANSPORT PROTEIN A"/>
    <property type="match status" value="1"/>
</dbReference>
<dbReference type="EMBL" id="FOUJ01000002">
    <property type="protein sequence ID" value="SFM45255.1"/>
    <property type="molecule type" value="Genomic_DNA"/>
</dbReference>
<organism evidence="3 4">
    <name type="scientific">Methanolobus profundi</name>
    <dbReference type="NCBI Taxonomy" id="487685"/>
    <lineage>
        <taxon>Archaea</taxon>
        <taxon>Methanobacteriati</taxon>
        <taxon>Methanobacteriota</taxon>
        <taxon>Stenosarchaea group</taxon>
        <taxon>Methanomicrobia</taxon>
        <taxon>Methanosarcinales</taxon>
        <taxon>Methanosarcinaceae</taxon>
        <taxon>Methanolobus</taxon>
    </lineage>
</organism>
<dbReference type="AlphaFoldDB" id="A0A1I4QZJ4"/>
<keyword evidence="1" id="KW-0408">Iron</keyword>
<dbReference type="SUPFAM" id="SSF50037">
    <property type="entry name" value="C-terminal domain of transcriptional repressors"/>
    <property type="match status" value="1"/>
</dbReference>
<feature type="domain" description="Ferrous iron transporter FeoA-like" evidence="2">
    <location>
        <begin position="19"/>
        <end position="91"/>
    </location>
</feature>
<keyword evidence="4" id="KW-1185">Reference proteome</keyword>